<dbReference type="EMBL" id="JARKIK010000048">
    <property type="protein sequence ID" value="KAK8735371.1"/>
    <property type="molecule type" value="Genomic_DNA"/>
</dbReference>
<dbReference type="SUPFAM" id="SSF52540">
    <property type="entry name" value="P-loop containing nucleoside triphosphate hydrolases"/>
    <property type="match status" value="1"/>
</dbReference>
<sequence>MYSTSDKIVSVAGLGRTFRLGMLYDCTKDEIIPGKTLWDRSTLKEIDVLSNESSDFRLIISDSMEEKVSAFDVNSSLKLSLVSGMVEVSRSGKYLENKKYSDKQERITVHYKCTTRSEYMTMDQLGPGKVQYPDIIDEETATHVVTEILYGAHAFFVFERDCCSSHDKETLGAMQVMLNKIPNMSVVINDQLYLSNNEKKIVENYKCTFIGDFLLPQNPCSYEDVVRIYKHLPTFLGDNRQNAVPIKVTLYPLTRLGSKGSRLVRNISTNLTSEIEKVFENFQELNVRCNDIYNSYVAEKMKTLQSEISKFKTLINIYKCELQSKLSVLLPRIKGGREEEYLLEDLLRKKEASPFSYKKLNSWLQDKEDHVKTLNKYIDTLSEIKFASDHGELKSFIMNPENNCNYILCLRIILPKNNSYLSKMEKYNRNEYYTTNDYVAIERNLEDNTLSSKDEDNQISMMEGAIIFRDFFNFNKKVNETAFVVSMGFSDTLNCQANIECYRLGRLLYKNYILPSAPGMPQADLQQSTHNRITITWTPPKFGASTVQEYEIILQKMSTGDNPVSFKTSSDILSFTVTELDVNSCYKVNVRSLCEAGVGPTSETNTVSTRPTSPPGMPQVWQISSTTIKIEWSKPLSMGSDCSIQHYILKQQKEETDIWTTIATVKADQLTYVTNITSNFESKFKVAADCGAAGFSEDSNCSSLKTHDAIQFDSSKMLKENFCSTSNLKLEGTPSIYTLKSRLVFCNDNDDIRKYDVGTPKENSREKVILLIGARDSGKTTVINGLVNYIFGVKWNDNFRFQLIPEDIHNSQTQDRTQHITCYTIHHQEGFNYPHTLTIIDIALWDEDSYIRMWNVFWQHAKEHITKTTKIVQHVDAAVFVVNSSLTQLPLSHIYFSSRILSMCEKDIHKVFLLLTSVNGQQPQVLSAVEKAKFPHKILFKFNNSALYTKNNEDVRSTAEEEQENLSYGKMFWHMAEKNYKAFLKQVHDSESRSPLGDYLLNYNEQILSIVY</sequence>
<gene>
    <name evidence="2" type="ORF">OTU49_005639</name>
</gene>
<name>A0AAW0WSZ6_CHEQU</name>
<dbReference type="SMART" id="SM00060">
    <property type="entry name" value="FN3"/>
    <property type="match status" value="2"/>
</dbReference>
<accession>A0AAW0WSZ6</accession>
<dbReference type="InterPro" id="IPR036116">
    <property type="entry name" value="FN3_sf"/>
</dbReference>
<comment type="caution">
    <text evidence="2">The sequence shown here is derived from an EMBL/GenBank/DDBJ whole genome shotgun (WGS) entry which is preliminary data.</text>
</comment>
<dbReference type="PROSITE" id="PS50853">
    <property type="entry name" value="FN3"/>
    <property type="match status" value="2"/>
</dbReference>
<dbReference type="InterPro" id="IPR052090">
    <property type="entry name" value="Cytolytic_pore-forming_toxin"/>
</dbReference>
<feature type="domain" description="Fibronectin type-III" evidence="1">
    <location>
        <begin position="517"/>
        <end position="612"/>
    </location>
</feature>
<evidence type="ECO:0000259" key="1">
    <source>
        <dbReference type="PROSITE" id="PS50853"/>
    </source>
</evidence>
<dbReference type="Proteomes" id="UP001445076">
    <property type="component" value="Unassembled WGS sequence"/>
</dbReference>
<reference evidence="2 3" key="1">
    <citation type="journal article" date="2024" name="BMC Genomics">
        <title>Genome assembly of redclaw crayfish (Cherax quadricarinatus) provides insights into its immune adaptation and hypoxia tolerance.</title>
        <authorList>
            <person name="Liu Z."/>
            <person name="Zheng J."/>
            <person name="Li H."/>
            <person name="Fang K."/>
            <person name="Wang S."/>
            <person name="He J."/>
            <person name="Zhou D."/>
            <person name="Weng S."/>
            <person name="Chi M."/>
            <person name="Gu Z."/>
            <person name="He J."/>
            <person name="Li F."/>
            <person name="Wang M."/>
        </authorList>
    </citation>
    <scope>NUCLEOTIDE SEQUENCE [LARGE SCALE GENOMIC DNA]</scope>
    <source>
        <strain evidence="2">ZL_2023a</strain>
    </source>
</reference>
<dbReference type="PANTHER" id="PTHR31594:SF14">
    <property type="entry name" value="FIBRONECTIN TYPE-III DOMAIN-CONTAINING PROTEIN"/>
    <property type="match status" value="1"/>
</dbReference>
<dbReference type="Gene3D" id="2.60.40.10">
    <property type="entry name" value="Immunoglobulins"/>
    <property type="match status" value="2"/>
</dbReference>
<organism evidence="2 3">
    <name type="scientific">Cherax quadricarinatus</name>
    <name type="common">Australian red claw crayfish</name>
    <dbReference type="NCBI Taxonomy" id="27406"/>
    <lineage>
        <taxon>Eukaryota</taxon>
        <taxon>Metazoa</taxon>
        <taxon>Ecdysozoa</taxon>
        <taxon>Arthropoda</taxon>
        <taxon>Crustacea</taxon>
        <taxon>Multicrustacea</taxon>
        <taxon>Malacostraca</taxon>
        <taxon>Eumalacostraca</taxon>
        <taxon>Eucarida</taxon>
        <taxon>Decapoda</taxon>
        <taxon>Pleocyemata</taxon>
        <taxon>Astacidea</taxon>
        <taxon>Parastacoidea</taxon>
        <taxon>Parastacidae</taxon>
        <taxon>Cherax</taxon>
    </lineage>
</organism>
<dbReference type="PANTHER" id="PTHR31594">
    <property type="entry name" value="AIG1-TYPE G DOMAIN-CONTAINING PROTEIN"/>
    <property type="match status" value="1"/>
</dbReference>
<dbReference type="Gene3D" id="3.40.50.300">
    <property type="entry name" value="P-loop containing nucleotide triphosphate hydrolases"/>
    <property type="match status" value="1"/>
</dbReference>
<feature type="domain" description="Fibronectin type-III" evidence="1">
    <location>
        <begin position="614"/>
        <end position="709"/>
    </location>
</feature>
<dbReference type="InterPro" id="IPR013783">
    <property type="entry name" value="Ig-like_fold"/>
</dbReference>
<dbReference type="Pfam" id="PF21109">
    <property type="entry name" value="Stonustoxin_helical"/>
    <property type="match status" value="1"/>
</dbReference>
<evidence type="ECO:0000313" key="2">
    <source>
        <dbReference type="EMBL" id="KAK8735371.1"/>
    </source>
</evidence>
<dbReference type="InterPro" id="IPR056072">
    <property type="entry name" value="SNTX_MACPF/CDC-like_dom"/>
</dbReference>
<protein>
    <recommendedName>
        <fullName evidence="1">Fibronectin type-III domain-containing protein</fullName>
    </recommendedName>
</protein>
<dbReference type="SUPFAM" id="SSF49265">
    <property type="entry name" value="Fibronectin type III"/>
    <property type="match status" value="1"/>
</dbReference>
<proteinExistence type="predicted"/>
<dbReference type="InterPro" id="IPR048997">
    <property type="entry name" value="Stonustoxin-like_helical"/>
</dbReference>
<keyword evidence="3" id="KW-1185">Reference proteome</keyword>
<dbReference type="Pfam" id="PF24674">
    <property type="entry name" value="MACPF_SNTX"/>
    <property type="match status" value="1"/>
</dbReference>
<dbReference type="AlphaFoldDB" id="A0AAW0WSZ6"/>
<dbReference type="Pfam" id="PF00041">
    <property type="entry name" value="fn3"/>
    <property type="match status" value="1"/>
</dbReference>
<evidence type="ECO:0000313" key="3">
    <source>
        <dbReference type="Proteomes" id="UP001445076"/>
    </source>
</evidence>
<dbReference type="InterPro" id="IPR027417">
    <property type="entry name" value="P-loop_NTPase"/>
</dbReference>
<dbReference type="CDD" id="cd00063">
    <property type="entry name" value="FN3"/>
    <property type="match status" value="2"/>
</dbReference>
<dbReference type="InterPro" id="IPR003961">
    <property type="entry name" value="FN3_dom"/>
</dbReference>